<sequence>MWIYLIIFCIPVVCFFGNKNTINRSTHFLFLYLLFLALFVGFSDMLGGYDRYIYGEVFDTIADVTTARRSYLDNNVFLFFPSEPGYIILNILLSYITENRYIFIFIYTLIIYTLLFISLKRYAHNYPLALAIFLGLWFFFTFTYLRQVLGATIVWLGIVYVIERKFWKFLLVFLIAWSIHKSAIIFFPIYFIPIKKYPARIVLLVMAIALLIGLSPIPNALFNAYGDSSIVEQQDDYSSSGSIRIAYLFEAFVFLYIILSQYKAIRKEKSEIVLLNIALIFCAILLIFARSENGGRLSWYYIIGLILTLSNIGSRYRKKSMLSFGLIFLSLFLYVRIYTSWQSFYYLYPYKTFFTNGYRKMDTVHDIYEYDEKYDVEKLYRQPIRWSVNLKK</sequence>
<name>A0A2K0XNE2_9BACT</name>
<evidence type="ECO:0000313" key="2">
    <source>
        <dbReference type="EMBL" id="PNP96042.1"/>
    </source>
</evidence>
<dbReference type="AlphaFoldDB" id="A0A2K0XNE2"/>
<keyword evidence="1" id="KW-0812">Transmembrane</keyword>
<feature type="transmembrane region" description="Helical" evidence="1">
    <location>
        <begin position="321"/>
        <end position="341"/>
    </location>
</feature>
<dbReference type="EMBL" id="NBAX01000002">
    <property type="protein sequence ID" value="PNP96042.1"/>
    <property type="molecule type" value="Genomic_DNA"/>
</dbReference>
<feature type="transmembrane region" description="Helical" evidence="1">
    <location>
        <begin position="102"/>
        <end position="119"/>
    </location>
</feature>
<keyword evidence="1" id="KW-0472">Membrane</keyword>
<organism evidence="2 3">
    <name type="scientific">Hoylesella timonensis</name>
    <dbReference type="NCBI Taxonomy" id="386414"/>
    <lineage>
        <taxon>Bacteria</taxon>
        <taxon>Pseudomonadati</taxon>
        <taxon>Bacteroidota</taxon>
        <taxon>Bacteroidia</taxon>
        <taxon>Bacteroidales</taxon>
        <taxon>Prevotellaceae</taxon>
        <taxon>Hoylesella</taxon>
    </lineage>
</organism>
<proteinExistence type="predicted"/>
<feature type="transmembrane region" description="Helical" evidence="1">
    <location>
        <begin position="76"/>
        <end position="96"/>
    </location>
</feature>
<feature type="transmembrane region" description="Helical" evidence="1">
    <location>
        <begin position="242"/>
        <end position="260"/>
    </location>
</feature>
<feature type="transmembrane region" description="Helical" evidence="1">
    <location>
        <begin position="272"/>
        <end position="291"/>
    </location>
</feature>
<evidence type="ECO:0000256" key="1">
    <source>
        <dbReference type="SAM" id="Phobius"/>
    </source>
</evidence>
<gene>
    <name evidence="2" type="ORF">BFS16_03090</name>
</gene>
<protein>
    <submittedName>
        <fullName evidence="2">Capsular biosynthesis protein</fullName>
    </submittedName>
</protein>
<comment type="caution">
    <text evidence="2">The sequence shown here is derived from an EMBL/GenBank/DDBJ whole genome shotgun (WGS) entry which is preliminary data.</text>
</comment>
<keyword evidence="1" id="KW-1133">Transmembrane helix</keyword>
<dbReference type="RefSeq" id="WP_103002720.1">
    <property type="nucleotide sequence ID" value="NZ_NBAX01000002.1"/>
</dbReference>
<dbReference type="Proteomes" id="UP000236634">
    <property type="component" value="Unassembled WGS sequence"/>
</dbReference>
<feature type="transmembrane region" description="Helical" evidence="1">
    <location>
        <begin position="126"/>
        <end position="146"/>
    </location>
</feature>
<reference evidence="2 3" key="1">
    <citation type="submission" date="2017-03" db="EMBL/GenBank/DDBJ databases">
        <authorList>
            <person name="Afonso C.L."/>
            <person name="Miller P.J."/>
            <person name="Scott M.A."/>
            <person name="Spackman E."/>
            <person name="Goraichik I."/>
            <person name="Dimitrov K.M."/>
            <person name="Suarez D.L."/>
            <person name="Swayne D.E."/>
        </authorList>
    </citation>
    <scope>NUCLEOTIDE SEQUENCE [LARGE SCALE GENOMIC DNA]</scope>
    <source>
        <strain evidence="2 3">DNF00076</strain>
    </source>
</reference>
<feature type="transmembrane region" description="Helical" evidence="1">
    <location>
        <begin position="297"/>
        <end position="314"/>
    </location>
</feature>
<feature type="transmembrane region" description="Helical" evidence="1">
    <location>
        <begin position="166"/>
        <end position="189"/>
    </location>
</feature>
<dbReference type="InterPro" id="IPR049458">
    <property type="entry name" value="EpsG-like"/>
</dbReference>
<feature type="transmembrane region" description="Helical" evidence="1">
    <location>
        <begin position="201"/>
        <end position="222"/>
    </location>
</feature>
<evidence type="ECO:0000313" key="3">
    <source>
        <dbReference type="Proteomes" id="UP000236634"/>
    </source>
</evidence>
<accession>A0A2K0XNE2</accession>
<dbReference type="Pfam" id="PF14897">
    <property type="entry name" value="EpsG"/>
    <property type="match status" value="1"/>
</dbReference>
<feature type="transmembrane region" description="Helical" evidence="1">
    <location>
        <begin position="25"/>
        <end position="42"/>
    </location>
</feature>